<gene>
    <name evidence="2" type="ORF">PECUL_23A053764</name>
</gene>
<evidence type="ECO:0000313" key="2">
    <source>
        <dbReference type="EMBL" id="CAH2325790.1"/>
    </source>
</evidence>
<reference evidence="2" key="1">
    <citation type="submission" date="2022-03" db="EMBL/GenBank/DDBJ databases">
        <authorList>
            <person name="Alioto T."/>
            <person name="Alioto T."/>
            <person name="Gomez Garrido J."/>
        </authorList>
    </citation>
    <scope>NUCLEOTIDE SEQUENCE</scope>
</reference>
<name>A0AAD1TKN7_PELCU</name>
<dbReference type="AlphaFoldDB" id="A0AAD1TKN7"/>
<protein>
    <submittedName>
        <fullName evidence="2">Uncharacterized protein</fullName>
    </submittedName>
</protein>
<dbReference type="EMBL" id="OW240923">
    <property type="protein sequence ID" value="CAH2325790.1"/>
    <property type="molecule type" value="Genomic_DNA"/>
</dbReference>
<feature type="region of interest" description="Disordered" evidence="1">
    <location>
        <begin position="18"/>
        <end position="42"/>
    </location>
</feature>
<dbReference type="Proteomes" id="UP001295444">
    <property type="component" value="Chromosome 12"/>
</dbReference>
<organism evidence="2 3">
    <name type="scientific">Pelobates cultripes</name>
    <name type="common">Western spadefoot toad</name>
    <dbReference type="NCBI Taxonomy" id="61616"/>
    <lineage>
        <taxon>Eukaryota</taxon>
        <taxon>Metazoa</taxon>
        <taxon>Chordata</taxon>
        <taxon>Craniata</taxon>
        <taxon>Vertebrata</taxon>
        <taxon>Euteleostomi</taxon>
        <taxon>Amphibia</taxon>
        <taxon>Batrachia</taxon>
        <taxon>Anura</taxon>
        <taxon>Pelobatoidea</taxon>
        <taxon>Pelobatidae</taxon>
        <taxon>Pelobates</taxon>
    </lineage>
</organism>
<sequence length="121" mass="13787">MFTLGKDIHHLGSRVQILEDERESSTSHLQTPARPRGHKDTKHYVHRRLNDLDNSLWRNNLRTEDLPEPSDNTKADLSTLLLSLFNILLGHPEDTPIKSDRTHKALGLKDSQCDNFLASPS</sequence>
<proteinExistence type="predicted"/>
<evidence type="ECO:0000256" key="1">
    <source>
        <dbReference type="SAM" id="MobiDB-lite"/>
    </source>
</evidence>
<keyword evidence="3" id="KW-1185">Reference proteome</keyword>
<accession>A0AAD1TKN7</accession>
<evidence type="ECO:0000313" key="3">
    <source>
        <dbReference type="Proteomes" id="UP001295444"/>
    </source>
</evidence>